<keyword evidence="3" id="KW-0067">ATP-binding</keyword>
<dbReference type="SMART" id="SM00490">
    <property type="entry name" value="HELICc"/>
    <property type="match status" value="1"/>
</dbReference>
<dbReference type="InterPro" id="IPR014001">
    <property type="entry name" value="Helicase_ATP-bd"/>
</dbReference>
<organism evidence="3 4">
    <name type="scientific">Azospirillum palustre</name>
    <dbReference type="NCBI Taxonomy" id="2044885"/>
    <lineage>
        <taxon>Bacteria</taxon>
        <taxon>Pseudomonadati</taxon>
        <taxon>Pseudomonadota</taxon>
        <taxon>Alphaproteobacteria</taxon>
        <taxon>Rhodospirillales</taxon>
        <taxon>Azospirillaceae</taxon>
        <taxon>Azospirillum</taxon>
    </lineage>
</organism>
<comment type="caution">
    <text evidence="3">The sequence shown here is derived from an EMBL/GenBank/DDBJ whole genome shotgun (WGS) entry which is preliminary data.</text>
</comment>
<evidence type="ECO:0000313" key="4">
    <source>
        <dbReference type="Proteomes" id="UP000225379"/>
    </source>
</evidence>
<dbReference type="Proteomes" id="UP000225379">
    <property type="component" value="Unassembled WGS sequence"/>
</dbReference>
<dbReference type="GO" id="GO:0005524">
    <property type="term" value="F:ATP binding"/>
    <property type="evidence" value="ECO:0007669"/>
    <property type="project" value="InterPro"/>
</dbReference>
<keyword evidence="3" id="KW-0547">Nucleotide-binding</keyword>
<dbReference type="InterPro" id="IPR001650">
    <property type="entry name" value="Helicase_C-like"/>
</dbReference>
<reference evidence="4" key="1">
    <citation type="submission" date="2017-10" db="EMBL/GenBank/DDBJ databases">
        <authorList>
            <person name="Kravchenko I.K."/>
            <person name="Grouzdev D.S."/>
        </authorList>
    </citation>
    <scope>NUCLEOTIDE SEQUENCE [LARGE SCALE GENOMIC DNA]</scope>
    <source>
        <strain evidence="4">B2</strain>
    </source>
</reference>
<dbReference type="SMART" id="SM00487">
    <property type="entry name" value="DEXDc"/>
    <property type="match status" value="1"/>
</dbReference>
<dbReference type="GO" id="GO:0003677">
    <property type="term" value="F:DNA binding"/>
    <property type="evidence" value="ECO:0007669"/>
    <property type="project" value="InterPro"/>
</dbReference>
<dbReference type="EMBL" id="PDKW01000042">
    <property type="protein sequence ID" value="PGH55907.1"/>
    <property type="molecule type" value="Genomic_DNA"/>
</dbReference>
<dbReference type="Pfam" id="PF04851">
    <property type="entry name" value="ResIII"/>
    <property type="match status" value="1"/>
</dbReference>
<dbReference type="GO" id="GO:0004386">
    <property type="term" value="F:helicase activity"/>
    <property type="evidence" value="ECO:0007669"/>
    <property type="project" value="UniProtKB-KW"/>
</dbReference>
<dbReference type="InterPro" id="IPR050742">
    <property type="entry name" value="Helicase_Restrict-Modif_Enz"/>
</dbReference>
<dbReference type="GO" id="GO:0016787">
    <property type="term" value="F:hydrolase activity"/>
    <property type="evidence" value="ECO:0007669"/>
    <property type="project" value="InterPro"/>
</dbReference>
<evidence type="ECO:0000313" key="3">
    <source>
        <dbReference type="EMBL" id="PGH55907.1"/>
    </source>
</evidence>
<evidence type="ECO:0000259" key="1">
    <source>
        <dbReference type="PROSITE" id="PS51192"/>
    </source>
</evidence>
<sequence>MKHAPLQLRPYQRKNADEILACLERGVRGVLYVLPTAGGKTVVVVGGVIRTVVDHGWPTVFLVHRRELLQQSLRQLAAVGIDAAIVDPDHDPDPTALVHVCSIDTLKARKGRLAAWLRTIRLVVVDEAHHTVAPGWQALLEAMPNAQRLGVTATPFRGDGKPLGDLFETVVRGPSVAELTAAGFLCPAEVWAPYSPDLSGVKISRGDFVAADLDRAMNNDKVTRLAMNAYAARMPTEPAIIFCTSVAHAQRVAEMFTAGQWKARSVDGNMDVAERDRAIADLAAGEIQVLTSCMIISEGTDIPVVAGAIFLRPTKSAQLYMQQAGRVLRINPSKKRACIIDLADNVKLHGMPEADRTWSLKSGLIQSSASTVRCPKCHRRVFPTQRCPTPRCGYVFVDRQPVVVRRIELLSDRDMHSFSVPELEAMAETDKDLQRIGRVKGCQPAWFFHARKRVAARQAKQYGLRRYA</sequence>
<feature type="domain" description="Helicase C-terminal" evidence="2">
    <location>
        <begin position="226"/>
        <end position="372"/>
    </location>
</feature>
<accession>A0A2B8BF78</accession>
<dbReference type="Pfam" id="PF00271">
    <property type="entry name" value="Helicase_C"/>
    <property type="match status" value="1"/>
</dbReference>
<dbReference type="InterPro" id="IPR027417">
    <property type="entry name" value="P-loop_NTPase"/>
</dbReference>
<feature type="domain" description="Helicase ATP-binding" evidence="1">
    <location>
        <begin position="21"/>
        <end position="173"/>
    </location>
</feature>
<evidence type="ECO:0000259" key="2">
    <source>
        <dbReference type="PROSITE" id="PS51194"/>
    </source>
</evidence>
<proteinExistence type="predicted"/>
<dbReference type="GO" id="GO:0005829">
    <property type="term" value="C:cytosol"/>
    <property type="evidence" value="ECO:0007669"/>
    <property type="project" value="TreeGrafter"/>
</dbReference>
<keyword evidence="4" id="KW-1185">Reference proteome</keyword>
<dbReference type="OrthoDB" id="9803459at2"/>
<protein>
    <submittedName>
        <fullName evidence="3">Helicase</fullName>
    </submittedName>
</protein>
<keyword evidence="3" id="KW-0378">Hydrolase</keyword>
<dbReference type="PROSITE" id="PS51194">
    <property type="entry name" value="HELICASE_CTER"/>
    <property type="match status" value="1"/>
</dbReference>
<gene>
    <name evidence="3" type="ORF">CRT60_21905</name>
</gene>
<name>A0A2B8BF78_9PROT</name>
<dbReference type="PANTHER" id="PTHR47396:SF1">
    <property type="entry name" value="ATP-DEPENDENT HELICASE IRC3-RELATED"/>
    <property type="match status" value="1"/>
</dbReference>
<dbReference type="RefSeq" id="WP_098738621.1">
    <property type="nucleotide sequence ID" value="NZ_PDKW01000042.1"/>
</dbReference>
<dbReference type="AlphaFoldDB" id="A0A2B8BF78"/>
<dbReference type="PANTHER" id="PTHR47396">
    <property type="entry name" value="TYPE I RESTRICTION ENZYME ECOKI R PROTEIN"/>
    <property type="match status" value="1"/>
</dbReference>
<dbReference type="Gene3D" id="3.40.50.300">
    <property type="entry name" value="P-loop containing nucleotide triphosphate hydrolases"/>
    <property type="match status" value="2"/>
</dbReference>
<keyword evidence="3" id="KW-0347">Helicase</keyword>
<dbReference type="SUPFAM" id="SSF52540">
    <property type="entry name" value="P-loop containing nucleoside triphosphate hydrolases"/>
    <property type="match status" value="1"/>
</dbReference>
<dbReference type="PROSITE" id="PS51192">
    <property type="entry name" value="HELICASE_ATP_BIND_1"/>
    <property type="match status" value="1"/>
</dbReference>
<dbReference type="InterPro" id="IPR006935">
    <property type="entry name" value="Helicase/UvrB_N"/>
</dbReference>